<dbReference type="Proteomes" id="UP000030302">
    <property type="component" value="Chromosome"/>
</dbReference>
<reference evidence="2" key="1">
    <citation type="journal article" date="2014" name="Soil Biol. Biochem.">
        <title>Structure and function of bacterial communities in ageing soils: Insights from the Mendocino ecological staircase.</title>
        <authorList>
            <person name="Uroz S."/>
            <person name="Tech J.J."/>
            <person name="Sawaya N.A."/>
            <person name="Frey-Klett P."/>
            <person name="Leveau J.H.J."/>
        </authorList>
    </citation>
    <scope>NUCLEOTIDE SEQUENCE [LARGE SCALE GENOMIC DNA]</scope>
    <source>
        <strain evidence="2">Cal35</strain>
    </source>
</reference>
<dbReference type="STRING" id="279058.LT85_2960"/>
<gene>
    <name evidence="1" type="ORF">LT85_2960</name>
</gene>
<evidence type="ECO:0000313" key="2">
    <source>
        <dbReference type="Proteomes" id="UP000030302"/>
    </source>
</evidence>
<name>A0A0A1FBJ7_9BURK</name>
<accession>A0A0A1FBJ7</accession>
<protein>
    <submittedName>
        <fullName evidence="1">Uncharacterized protein</fullName>
    </submittedName>
</protein>
<dbReference type="AlphaFoldDB" id="A0A0A1FBJ7"/>
<evidence type="ECO:0000313" key="1">
    <source>
        <dbReference type="EMBL" id="AIY42118.1"/>
    </source>
</evidence>
<sequence length="52" mass="6022">MLPIWESFLHFSEALYPGTPGKGTEIRRLCFSFASERMKYKMALPIISRASR</sequence>
<keyword evidence="2" id="KW-1185">Reference proteome</keyword>
<dbReference type="KEGG" id="care:LT85_2960"/>
<dbReference type="EMBL" id="CP009962">
    <property type="protein sequence ID" value="AIY42118.1"/>
    <property type="molecule type" value="Genomic_DNA"/>
</dbReference>
<proteinExistence type="predicted"/>
<organism evidence="1 2">
    <name type="scientific">Collimonas arenae</name>
    <dbReference type="NCBI Taxonomy" id="279058"/>
    <lineage>
        <taxon>Bacteria</taxon>
        <taxon>Pseudomonadati</taxon>
        <taxon>Pseudomonadota</taxon>
        <taxon>Betaproteobacteria</taxon>
        <taxon>Burkholderiales</taxon>
        <taxon>Oxalobacteraceae</taxon>
        <taxon>Collimonas</taxon>
    </lineage>
</organism>
<dbReference type="HOGENOM" id="CLU_3078683_0_0_4"/>